<reference evidence="1" key="1">
    <citation type="submission" date="2020-10" db="EMBL/GenBank/DDBJ databases">
        <authorList>
            <person name="Muller C M."/>
        </authorList>
    </citation>
    <scope>NUCLEOTIDE SEQUENCE</scope>
    <source>
        <strain evidence="1">THUN-12</strain>
    </source>
</reference>
<sequence>MLYTHLKKTPLLLIFMQIMLISTVFSIRFGDTVKYVCGTKNYSRSRIDRLVKKFSTELKNAAPATKEKMIYKGNYIGIMSAKDGPYYQKPIRELRSSFKLKSPFKSFIILDKGRTLAAVAYKNGAGDSKKCLIKYGKSNAGI</sequence>
<gene>
    <name evidence="1" type="ORF">BGTH12_LOCUS133</name>
</gene>
<dbReference type="AlphaFoldDB" id="A0A9W4CUE7"/>
<proteinExistence type="predicted"/>
<organism evidence="1 2">
    <name type="scientific">Blumeria graminis f. sp. triticale</name>
    <dbReference type="NCBI Taxonomy" id="1689686"/>
    <lineage>
        <taxon>Eukaryota</taxon>
        <taxon>Fungi</taxon>
        <taxon>Dikarya</taxon>
        <taxon>Ascomycota</taxon>
        <taxon>Pezizomycotina</taxon>
        <taxon>Leotiomycetes</taxon>
        <taxon>Erysiphales</taxon>
        <taxon>Erysiphaceae</taxon>
        <taxon>Blumeria</taxon>
    </lineage>
</organism>
<protein>
    <submittedName>
        <fullName evidence="1">BgTH12-04435</fullName>
    </submittedName>
</protein>
<dbReference type="Proteomes" id="UP000683417">
    <property type="component" value="Unassembled WGS sequence"/>
</dbReference>
<accession>A0A9W4CUE7</accession>
<name>A0A9W4CUE7_BLUGR</name>
<dbReference type="EMBL" id="CAJHIT010000001">
    <property type="protein sequence ID" value="CAD6498775.1"/>
    <property type="molecule type" value="Genomic_DNA"/>
</dbReference>
<evidence type="ECO:0000313" key="2">
    <source>
        <dbReference type="Proteomes" id="UP000683417"/>
    </source>
</evidence>
<comment type="caution">
    <text evidence="1">The sequence shown here is derived from an EMBL/GenBank/DDBJ whole genome shotgun (WGS) entry which is preliminary data.</text>
</comment>
<evidence type="ECO:0000313" key="1">
    <source>
        <dbReference type="EMBL" id="CAD6498775.1"/>
    </source>
</evidence>